<dbReference type="Proteomes" id="UP001165489">
    <property type="component" value="Unassembled WGS sequence"/>
</dbReference>
<evidence type="ECO:0000313" key="2">
    <source>
        <dbReference type="EMBL" id="MCH7410054.1"/>
    </source>
</evidence>
<dbReference type="InterPro" id="IPR011250">
    <property type="entry name" value="OMP/PagP_B-barrel"/>
</dbReference>
<accession>A0ABS9V0W4</accession>
<dbReference type="InterPro" id="IPR025665">
    <property type="entry name" value="Beta-barrel_OMP_2"/>
</dbReference>
<organism evidence="2 3">
    <name type="scientific">Belliella filtrata</name>
    <dbReference type="NCBI Taxonomy" id="2923435"/>
    <lineage>
        <taxon>Bacteria</taxon>
        <taxon>Pseudomonadati</taxon>
        <taxon>Bacteroidota</taxon>
        <taxon>Cytophagia</taxon>
        <taxon>Cytophagales</taxon>
        <taxon>Cyclobacteriaceae</taxon>
        <taxon>Belliella</taxon>
    </lineage>
</organism>
<dbReference type="RefSeq" id="WP_241348423.1">
    <property type="nucleotide sequence ID" value="NZ_JAKZGP010000028.1"/>
</dbReference>
<evidence type="ECO:0000259" key="1">
    <source>
        <dbReference type="Pfam" id="PF13568"/>
    </source>
</evidence>
<feature type="domain" description="Outer membrane protein beta-barrel" evidence="1">
    <location>
        <begin position="23"/>
        <end position="195"/>
    </location>
</feature>
<sequence>MKNIFLFILVIVAFKVSGQNHYIGLKGGVSSTNIASTDVFSDSEARLGLSAGLTYEYLSNKHLSFGADLIYNQRGFTIETPFTDSQGNLTGDSYISIFEYDYVSVPIKVGFNIGTVLYGFANIGVVPSLLLDAKHTVPIYFEEGKFVENKTLDVTDTVSKFDFAGLVEIGGGYKISMRTSLFTSLSYQHSFTSITNSSYFANNNIRHIGINFITGLKFAL</sequence>
<name>A0ABS9V0W4_9BACT</name>
<keyword evidence="3" id="KW-1185">Reference proteome</keyword>
<evidence type="ECO:0000313" key="3">
    <source>
        <dbReference type="Proteomes" id="UP001165489"/>
    </source>
</evidence>
<dbReference type="Pfam" id="PF13568">
    <property type="entry name" value="OMP_b-brl_2"/>
    <property type="match status" value="1"/>
</dbReference>
<gene>
    <name evidence="2" type="ORF">MM239_11665</name>
</gene>
<dbReference type="EMBL" id="JAKZGP010000028">
    <property type="protein sequence ID" value="MCH7410054.1"/>
    <property type="molecule type" value="Genomic_DNA"/>
</dbReference>
<reference evidence="2" key="1">
    <citation type="submission" date="2022-03" db="EMBL/GenBank/DDBJ databases">
        <title>De novo assembled genomes of Belliella spp. (Cyclobacteriaceae) strains.</title>
        <authorList>
            <person name="Szabo A."/>
            <person name="Korponai K."/>
            <person name="Felfoldi T."/>
        </authorList>
    </citation>
    <scope>NUCLEOTIDE SEQUENCE</scope>
    <source>
        <strain evidence="2">DSM 111904</strain>
    </source>
</reference>
<comment type="caution">
    <text evidence="2">The sequence shown here is derived from an EMBL/GenBank/DDBJ whole genome shotgun (WGS) entry which is preliminary data.</text>
</comment>
<dbReference type="SUPFAM" id="SSF56925">
    <property type="entry name" value="OMPA-like"/>
    <property type="match status" value="1"/>
</dbReference>
<proteinExistence type="predicted"/>
<protein>
    <submittedName>
        <fullName evidence="2">PorT family protein</fullName>
    </submittedName>
</protein>